<organism evidence="2 3">
    <name type="scientific">Rouxiella aceris</name>
    <dbReference type="NCBI Taxonomy" id="2703884"/>
    <lineage>
        <taxon>Bacteria</taxon>
        <taxon>Pseudomonadati</taxon>
        <taxon>Pseudomonadota</taxon>
        <taxon>Gammaproteobacteria</taxon>
        <taxon>Enterobacterales</taxon>
        <taxon>Yersiniaceae</taxon>
        <taxon>Rouxiella</taxon>
    </lineage>
</organism>
<dbReference type="SMART" id="SM00052">
    <property type="entry name" value="EAL"/>
    <property type="match status" value="1"/>
</dbReference>
<dbReference type="SUPFAM" id="SSF141868">
    <property type="entry name" value="EAL domain-like"/>
    <property type="match status" value="1"/>
</dbReference>
<dbReference type="PANTHER" id="PTHR33121:SF78">
    <property type="entry name" value="CYCLIC DI-GMP PHOSPHODIESTERASE PDEH"/>
    <property type="match status" value="1"/>
</dbReference>
<evidence type="ECO:0000259" key="1">
    <source>
        <dbReference type="PROSITE" id="PS50883"/>
    </source>
</evidence>
<evidence type="ECO:0000313" key="2">
    <source>
        <dbReference type="EMBL" id="NMP25689.1"/>
    </source>
</evidence>
<dbReference type="AlphaFoldDB" id="A0A848MER0"/>
<accession>A0A848MER0</accession>
<gene>
    <name evidence="2" type="ORF">GW590_02200</name>
</gene>
<dbReference type="InterPro" id="IPR035919">
    <property type="entry name" value="EAL_sf"/>
</dbReference>
<name>A0A848MER0_9GAMM</name>
<evidence type="ECO:0000313" key="3">
    <source>
        <dbReference type="Proteomes" id="UP000585363"/>
    </source>
</evidence>
<dbReference type="Proteomes" id="UP000585363">
    <property type="component" value="Unassembled WGS sequence"/>
</dbReference>
<dbReference type="Gene3D" id="3.20.20.450">
    <property type="entry name" value="EAL domain"/>
    <property type="match status" value="1"/>
</dbReference>
<dbReference type="InterPro" id="IPR001633">
    <property type="entry name" value="EAL_dom"/>
</dbReference>
<dbReference type="GO" id="GO:0071111">
    <property type="term" value="F:cyclic-guanylate-specific phosphodiesterase activity"/>
    <property type="evidence" value="ECO:0007669"/>
    <property type="project" value="InterPro"/>
</dbReference>
<dbReference type="Pfam" id="PF00563">
    <property type="entry name" value="EAL"/>
    <property type="match status" value="1"/>
</dbReference>
<dbReference type="EMBL" id="JAADJU010000001">
    <property type="protein sequence ID" value="NMP25689.1"/>
    <property type="molecule type" value="Genomic_DNA"/>
</dbReference>
<protein>
    <submittedName>
        <fullName evidence="2">EAL domain-containing protein</fullName>
    </submittedName>
</protein>
<proteinExistence type="predicted"/>
<feature type="domain" description="EAL" evidence="1">
    <location>
        <begin position="1"/>
        <end position="230"/>
    </location>
</feature>
<dbReference type="PANTHER" id="PTHR33121">
    <property type="entry name" value="CYCLIC DI-GMP PHOSPHODIESTERASE PDEF"/>
    <property type="match status" value="1"/>
</dbReference>
<reference evidence="2 3" key="1">
    <citation type="submission" date="2020-01" db="EMBL/GenBank/DDBJ databases">
        <authorList>
            <person name="Lee S.D."/>
        </authorList>
    </citation>
    <scope>NUCLEOTIDE SEQUENCE [LARGE SCALE GENOMIC DNA]</scope>
    <source>
        <strain evidence="2 3">SAP-1</strain>
    </source>
</reference>
<dbReference type="InterPro" id="IPR050706">
    <property type="entry name" value="Cyclic-di-GMP_PDE-like"/>
</dbReference>
<comment type="caution">
    <text evidence="2">The sequence shown here is derived from an EMBL/GenBank/DDBJ whole genome shotgun (WGS) entry which is preliminary data.</text>
</comment>
<keyword evidence="3" id="KW-1185">Reference proteome</keyword>
<dbReference type="RefSeq" id="WP_169401371.1">
    <property type="nucleotide sequence ID" value="NZ_JAADJU010000001.1"/>
</dbReference>
<sequence>MNKKKGLEYLFEPIVLKTGELLGFELVIKNDELENPVRADNYLYGMTPSQKVKIFFEQVTIACLNASIFIDNSLLLAINVDYEIALHICNNDSIRNILTENDYIRLEVNEVFPELEPGQRRPLLHKLGQYCPLWLDNFGSGHTSLSLVMNESFEYIKISKSFFWQHQGTFSLKQMVNYLQPYCKGSIVNGVENSQHIEYLSTVDIQAMQGLLWLPYTQDELSHSSTFVKKNTIKWRHNDF</sequence>
<reference evidence="2 3" key="2">
    <citation type="submission" date="2020-06" db="EMBL/GenBank/DDBJ databases">
        <title>Polyphasic characterization of a Rahnella strain isolated from tree sap.</title>
        <authorList>
            <person name="Kim I.S."/>
        </authorList>
    </citation>
    <scope>NUCLEOTIDE SEQUENCE [LARGE SCALE GENOMIC DNA]</scope>
    <source>
        <strain evidence="2 3">SAP-1</strain>
    </source>
</reference>
<dbReference type="PROSITE" id="PS50883">
    <property type="entry name" value="EAL"/>
    <property type="match status" value="1"/>
</dbReference>